<dbReference type="Proteomes" id="UP001304243">
    <property type="component" value="Unassembled WGS sequence"/>
</dbReference>
<dbReference type="EMBL" id="JASEJX010000014">
    <property type="protein sequence ID" value="KAK4516673.1"/>
    <property type="molecule type" value="Genomic_DNA"/>
</dbReference>
<feature type="transmembrane region" description="Helical" evidence="1">
    <location>
        <begin position="57"/>
        <end position="78"/>
    </location>
</feature>
<dbReference type="RefSeq" id="XP_064683339.1">
    <property type="nucleotide sequence ID" value="XM_064830837.1"/>
</dbReference>
<proteinExistence type="predicted"/>
<keyword evidence="1" id="KW-1133">Transmembrane helix</keyword>
<comment type="caution">
    <text evidence="2">The sequence shown here is derived from an EMBL/GenBank/DDBJ whole genome shotgun (WGS) entry which is preliminary data.</text>
</comment>
<gene>
    <name evidence="2" type="ORF">ATC70_011651</name>
</gene>
<sequence>MILFCLFDVGAAAITSLPSLLRASLVYVWSLLVAFVLWFVYGAGAGATATATATANMVFSGLLCLMHALSLVSLVLWFTYGAGVATTVAVMVFPCLLCLVHARSLVYIR</sequence>
<feature type="transmembrane region" description="Helical" evidence="1">
    <location>
        <begin position="27"/>
        <end position="45"/>
    </location>
</feature>
<evidence type="ECO:0000313" key="3">
    <source>
        <dbReference type="Proteomes" id="UP001304243"/>
    </source>
</evidence>
<keyword evidence="1" id="KW-0812">Transmembrane</keyword>
<feature type="transmembrane region" description="Helical" evidence="1">
    <location>
        <begin position="84"/>
        <end position="106"/>
    </location>
</feature>
<evidence type="ECO:0000256" key="1">
    <source>
        <dbReference type="SAM" id="Phobius"/>
    </source>
</evidence>
<name>A0AAN7DH41_9FUNG</name>
<dbReference type="GeneID" id="89955337"/>
<evidence type="ECO:0000313" key="2">
    <source>
        <dbReference type="EMBL" id="KAK4516673.1"/>
    </source>
</evidence>
<reference evidence="2 3" key="1">
    <citation type="submission" date="2022-11" db="EMBL/GenBank/DDBJ databases">
        <title>Mucor velutinosus strain NIH1002 WGS.</title>
        <authorList>
            <person name="Subramanian P."/>
            <person name="Mullikin J.C."/>
            <person name="Segre J.A."/>
            <person name="Zelazny A.M."/>
        </authorList>
    </citation>
    <scope>NUCLEOTIDE SEQUENCE [LARGE SCALE GENOMIC DNA]</scope>
    <source>
        <strain evidence="2 3">NIH1002</strain>
    </source>
</reference>
<organism evidence="2 3">
    <name type="scientific">Mucor velutinosus</name>
    <dbReference type="NCBI Taxonomy" id="708070"/>
    <lineage>
        <taxon>Eukaryota</taxon>
        <taxon>Fungi</taxon>
        <taxon>Fungi incertae sedis</taxon>
        <taxon>Mucoromycota</taxon>
        <taxon>Mucoromycotina</taxon>
        <taxon>Mucoromycetes</taxon>
        <taxon>Mucorales</taxon>
        <taxon>Mucorineae</taxon>
        <taxon>Mucoraceae</taxon>
        <taxon>Mucor</taxon>
    </lineage>
</organism>
<keyword evidence="1" id="KW-0472">Membrane</keyword>
<protein>
    <submittedName>
        <fullName evidence="2">Aldolase_II domain-containing protein</fullName>
    </submittedName>
</protein>
<dbReference type="AlphaFoldDB" id="A0AAN7DH41"/>
<accession>A0AAN7DH41</accession>
<keyword evidence="3" id="KW-1185">Reference proteome</keyword>